<keyword evidence="2" id="KW-1185">Reference proteome</keyword>
<dbReference type="AlphaFoldDB" id="A0A409XV64"/>
<comment type="caution">
    <text evidence="1">The sequence shown here is derived from an EMBL/GenBank/DDBJ whole genome shotgun (WGS) entry which is preliminary data.</text>
</comment>
<dbReference type="Proteomes" id="UP000283269">
    <property type="component" value="Unassembled WGS sequence"/>
</dbReference>
<dbReference type="InParanoid" id="A0A409XV64"/>
<gene>
    <name evidence="1" type="ORF">CVT25_011524</name>
</gene>
<evidence type="ECO:0000313" key="2">
    <source>
        <dbReference type="Proteomes" id="UP000283269"/>
    </source>
</evidence>
<protein>
    <submittedName>
        <fullName evidence="1">Uncharacterized protein</fullName>
    </submittedName>
</protein>
<sequence>MGCGRPSILTIEEAAADGHGRPDDWDDVIAGYECGSAEADVGSEEMAGGAAEKFGVKKARARLDHPDMMPLRPSRSMSGGVGDLDWEREDWVLATIAASPVSAEQRHHRFVFELPEIGAQPSIILTFPHPYPYLSMNGYLDWTSETPRC</sequence>
<reference evidence="1 2" key="1">
    <citation type="journal article" date="2018" name="Evol. Lett.">
        <title>Horizontal gene cluster transfer increased hallucinogenic mushroom diversity.</title>
        <authorList>
            <person name="Reynolds H.T."/>
            <person name="Vijayakumar V."/>
            <person name="Gluck-Thaler E."/>
            <person name="Korotkin H.B."/>
            <person name="Matheny P.B."/>
            <person name="Slot J.C."/>
        </authorList>
    </citation>
    <scope>NUCLEOTIDE SEQUENCE [LARGE SCALE GENOMIC DNA]</scope>
    <source>
        <strain evidence="1 2">2631</strain>
    </source>
</reference>
<name>A0A409XV64_PSICY</name>
<dbReference type="EMBL" id="NHYD01000295">
    <property type="protein sequence ID" value="PPQ94574.1"/>
    <property type="molecule type" value="Genomic_DNA"/>
</dbReference>
<evidence type="ECO:0000313" key="1">
    <source>
        <dbReference type="EMBL" id="PPQ94574.1"/>
    </source>
</evidence>
<accession>A0A409XV64</accession>
<proteinExistence type="predicted"/>
<organism evidence="1 2">
    <name type="scientific">Psilocybe cyanescens</name>
    <dbReference type="NCBI Taxonomy" id="93625"/>
    <lineage>
        <taxon>Eukaryota</taxon>
        <taxon>Fungi</taxon>
        <taxon>Dikarya</taxon>
        <taxon>Basidiomycota</taxon>
        <taxon>Agaricomycotina</taxon>
        <taxon>Agaricomycetes</taxon>
        <taxon>Agaricomycetidae</taxon>
        <taxon>Agaricales</taxon>
        <taxon>Agaricineae</taxon>
        <taxon>Strophariaceae</taxon>
        <taxon>Psilocybe</taxon>
    </lineage>
</organism>